<evidence type="ECO:0000313" key="3">
    <source>
        <dbReference type="EMBL" id="KZP14944.1"/>
    </source>
</evidence>
<feature type="chain" id="PRO_5007872322" evidence="2">
    <location>
        <begin position="21"/>
        <end position="143"/>
    </location>
</feature>
<proteinExistence type="predicted"/>
<sequence>MTILLLQRAFVAIITNHTEGASLGDVDMFVCLGTSIRRSLSPLLFRCYTPRTLVHVSSFCLLCHFLSPVTHRGHIISFSSLFILYILKVSTLLCLSVFALKFQLVTSALPITIIYICTGRAMVSLITKMQSNRAAIAAHNIHG</sequence>
<dbReference type="AlphaFoldDB" id="A0A166DPT5"/>
<keyword evidence="1" id="KW-0812">Transmembrane</keyword>
<keyword evidence="1" id="KW-1133">Transmembrane helix</keyword>
<evidence type="ECO:0000256" key="2">
    <source>
        <dbReference type="SAM" id="SignalP"/>
    </source>
</evidence>
<feature type="signal peptide" evidence="2">
    <location>
        <begin position="1"/>
        <end position="20"/>
    </location>
</feature>
<reference evidence="3 4" key="1">
    <citation type="journal article" date="2016" name="Mol. Biol. Evol.">
        <title>Comparative Genomics of Early-Diverging Mushroom-Forming Fungi Provides Insights into the Origins of Lignocellulose Decay Capabilities.</title>
        <authorList>
            <person name="Nagy L.G."/>
            <person name="Riley R."/>
            <person name="Tritt A."/>
            <person name="Adam C."/>
            <person name="Daum C."/>
            <person name="Floudas D."/>
            <person name="Sun H."/>
            <person name="Yadav J.S."/>
            <person name="Pangilinan J."/>
            <person name="Larsson K.H."/>
            <person name="Matsuura K."/>
            <person name="Barry K."/>
            <person name="Labutti K."/>
            <person name="Kuo R."/>
            <person name="Ohm R.A."/>
            <person name="Bhattacharya S.S."/>
            <person name="Shirouzu T."/>
            <person name="Yoshinaga Y."/>
            <person name="Martin F.M."/>
            <person name="Grigoriev I.V."/>
            <person name="Hibbett D.S."/>
        </authorList>
    </citation>
    <scope>NUCLEOTIDE SEQUENCE [LARGE SCALE GENOMIC DNA]</scope>
    <source>
        <strain evidence="3 4">CBS 109695</strain>
    </source>
</reference>
<evidence type="ECO:0000313" key="4">
    <source>
        <dbReference type="Proteomes" id="UP000076532"/>
    </source>
</evidence>
<accession>A0A166DPT5</accession>
<organism evidence="3 4">
    <name type="scientific">Athelia psychrophila</name>
    <dbReference type="NCBI Taxonomy" id="1759441"/>
    <lineage>
        <taxon>Eukaryota</taxon>
        <taxon>Fungi</taxon>
        <taxon>Dikarya</taxon>
        <taxon>Basidiomycota</taxon>
        <taxon>Agaricomycotina</taxon>
        <taxon>Agaricomycetes</taxon>
        <taxon>Agaricomycetidae</taxon>
        <taxon>Atheliales</taxon>
        <taxon>Atheliaceae</taxon>
        <taxon>Athelia</taxon>
    </lineage>
</organism>
<dbReference type="Proteomes" id="UP000076532">
    <property type="component" value="Unassembled WGS sequence"/>
</dbReference>
<name>A0A166DPT5_9AGAM</name>
<feature type="transmembrane region" description="Helical" evidence="1">
    <location>
        <begin position="78"/>
        <end position="98"/>
    </location>
</feature>
<gene>
    <name evidence="3" type="ORF">FIBSPDRAFT_97719</name>
</gene>
<keyword evidence="4" id="KW-1185">Reference proteome</keyword>
<evidence type="ECO:0000256" key="1">
    <source>
        <dbReference type="SAM" id="Phobius"/>
    </source>
</evidence>
<keyword evidence="2" id="KW-0732">Signal</keyword>
<keyword evidence="1" id="KW-0472">Membrane</keyword>
<feature type="transmembrane region" description="Helical" evidence="1">
    <location>
        <begin position="104"/>
        <end position="123"/>
    </location>
</feature>
<dbReference type="EMBL" id="KV417610">
    <property type="protein sequence ID" value="KZP14944.1"/>
    <property type="molecule type" value="Genomic_DNA"/>
</dbReference>
<protein>
    <submittedName>
        <fullName evidence="3">Uncharacterized protein</fullName>
    </submittedName>
</protein>